<accession>A0A0B3S2P5</accession>
<sequence>MDIATLTLESFEPLIGEPVTVTTPEGSMELRITRIDPKGDAPEEGMRAPFTLTLVGPVTPILEQGAWPMALPGLGETALFLSPFAQVGDETRYEINFS</sequence>
<dbReference type="EMBL" id="JSUQ01000020">
    <property type="protein sequence ID" value="KHQ50956.1"/>
    <property type="molecule type" value="Genomic_DNA"/>
</dbReference>
<dbReference type="Proteomes" id="UP000030960">
    <property type="component" value="Unassembled WGS sequence"/>
</dbReference>
<proteinExistence type="predicted"/>
<dbReference type="RefSeq" id="WP_043145101.1">
    <property type="nucleotide sequence ID" value="NZ_JSUQ01000020.1"/>
</dbReference>
<keyword evidence="3" id="KW-1185">Reference proteome</keyword>
<evidence type="ECO:0000313" key="2">
    <source>
        <dbReference type="EMBL" id="KHQ50956.1"/>
    </source>
</evidence>
<dbReference type="AlphaFoldDB" id="A0A0B3S2P5"/>
<comment type="caution">
    <text evidence="2">The sequence shown here is derived from an EMBL/GenBank/DDBJ whole genome shotgun (WGS) entry which is preliminary data.</text>
</comment>
<evidence type="ECO:0000259" key="1">
    <source>
        <dbReference type="Pfam" id="PF21880"/>
    </source>
</evidence>
<dbReference type="InterPro" id="IPR054209">
    <property type="entry name" value="DUF6916"/>
</dbReference>
<organism evidence="2 3">
    <name type="scientific">Mameliella alba</name>
    <dbReference type="NCBI Taxonomy" id="561184"/>
    <lineage>
        <taxon>Bacteria</taxon>
        <taxon>Pseudomonadati</taxon>
        <taxon>Pseudomonadota</taxon>
        <taxon>Alphaproteobacteria</taxon>
        <taxon>Rhodobacterales</taxon>
        <taxon>Roseobacteraceae</taxon>
        <taxon>Mameliella</taxon>
    </lineage>
</organism>
<reference evidence="2 3" key="1">
    <citation type="submission" date="2014-10" db="EMBL/GenBank/DDBJ databases">
        <title>Genome sequence of Ponticoccus sp. strain UMTAT08 isolated from clonal culture of toxic dinoflagellate Alexandrium tamiyavanichii.</title>
        <authorList>
            <person name="Gan H.Y."/>
            <person name="Muhd D.-D."/>
            <person name="Mohd Noor M.E."/>
            <person name="Yeong Y.S."/>
            <person name="Usup G."/>
        </authorList>
    </citation>
    <scope>NUCLEOTIDE SEQUENCE [LARGE SCALE GENOMIC DNA]</scope>
    <source>
        <strain evidence="2 3">UMTAT08</strain>
    </source>
</reference>
<feature type="domain" description="DUF6916" evidence="1">
    <location>
        <begin position="6"/>
        <end position="97"/>
    </location>
</feature>
<evidence type="ECO:0000313" key="3">
    <source>
        <dbReference type="Proteomes" id="UP000030960"/>
    </source>
</evidence>
<dbReference type="OrthoDB" id="7858156at2"/>
<gene>
    <name evidence="2" type="ORF">OA50_04323</name>
</gene>
<protein>
    <recommendedName>
        <fullName evidence="1">DUF6916 domain-containing protein</fullName>
    </recommendedName>
</protein>
<name>A0A0B3S2P5_9RHOB</name>
<dbReference type="Pfam" id="PF21880">
    <property type="entry name" value="DUF6916"/>
    <property type="match status" value="1"/>
</dbReference>